<dbReference type="AlphaFoldDB" id="A0A3S4PG89"/>
<evidence type="ECO:0000313" key="4">
    <source>
        <dbReference type="EMBL" id="VEF11119.1"/>
    </source>
</evidence>
<dbReference type="Pfam" id="PF00106">
    <property type="entry name" value="adh_short"/>
    <property type="match status" value="1"/>
</dbReference>
<name>A0A3S4PG89_PSEFL</name>
<dbReference type="RefSeq" id="WP_126363354.1">
    <property type="nucleotide sequence ID" value="NZ_LR134318.1"/>
</dbReference>
<dbReference type="PRINTS" id="PR00081">
    <property type="entry name" value="GDHRDH"/>
</dbReference>
<dbReference type="PANTHER" id="PTHR24320">
    <property type="entry name" value="RETINOL DEHYDROGENASE"/>
    <property type="match status" value="1"/>
</dbReference>
<comment type="similarity">
    <text evidence="1">Belongs to the short-chain dehydrogenases/reductases (SDR) family.</text>
</comment>
<sequence length="303" mass="31992">MTRITTPFGFHSTAQEVIEGVDLSGKRAIVTGGASGIGIETARALVNAGADVTLAVRRPEAAESVAAQLRAGGRGRVDIRTVDLADLTSVKSFAECWSEPLHILVNNAGIMAVPERQLSAQGWELQFASNFLGHFALVLGLQNALSSAAGARIVSLSSNANLLGPVVFDDINFDFRAYDAFAAYAQAKSACALIAVEITRRWAERGIFANALNPGAIATNLQKHTGGLKTPIERQKTVQQGAATSILLAASPLLAGIGGRYFEDCNEALVVDKRPADYTGVAPYAVDPDNARRLWDVATAMIS</sequence>
<dbReference type="PANTHER" id="PTHR24320:SF148">
    <property type="entry name" value="NAD(P)-BINDING ROSSMANN-FOLD SUPERFAMILY PROTEIN"/>
    <property type="match status" value="1"/>
</dbReference>
<reference evidence="4 5" key="1">
    <citation type="submission" date="2018-12" db="EMBL/GenBank/DDBJ databases">
        <authorList>
            <consortium name="Pathogen Informatics"/>
        </authorList>
    </citation>
    <scope>NUCLEOTIDE SEQUENCE [LARGE SCALE GENOMIC DNA]</scope>
    <source>
        <strain evidence="4 5">NCTC9428</strain>
    </source>
</reference>
<keyword evidence="2 4" id="KW-0560">Oxidoreductase</keyword>
<dbReference type="FunFam" id="3.40.50.720:FF:000594">
    <property type="entry name" value="Short-chain oxidoreductase"/>
    <property type="match status" value="1"/>
</dbReference>
<evidence type="ECO:0000256" key="2">
    <source>
        <dbReference type="ARBA" id="ARBA00023002"/>
    </source>
</evidence>
<dbReference type="SUPFAM" id="SSF51735">
    <property type="entry name" value="NAD(P)-binding Rossmann-fold domains"/>
    <property type="match status" value="1"/>
</dbReference>
<accession>A0A3S4PG89</accession>
<evidence type="ECO:0000256" key="3">
    <source>
        <dbReference type="ARBA" id="ARBA00071493"/>
    </source>
</evidence>
<dbReference type="Proteomes" id="UP000281909">
    <property type="component" value="Chromosome"/>
</dbReference>
<dbReference type="InterPro" id="IPR036291">
    <property type="entry name" value="NAD(P)-bd_dom_sf"/>
</dbReference>
<proteinExistence type="inferred from homology"/>
<dbReference type="EMBL" id="LR134318">
    <property type="protein sequence ID" value="VEF11119.1"/>
    <property type="molecule type" value="Genomic_DNA"/>
</dbReference>
<organism evidence="4 5">
    <name type="scientific">Pseudomonas fluorescens</name>
    <dbReference type="NCBI Taxonomy" id="294"/>
    <lineage>
        <taxon>Bacteria</taxon>
        <taxon>Pseudomonadati</taxon>
        <taxon>Pseudomonadota</taxon>
        <taxon>Gammaproteobacteria</taxon>
        <taxon>Pseudomonadales</taxon>
        <taxon>Pseudomonadaceae</taxon>
        <taxon>Pseudomonas</taxon>
    </lineage>
</organism>
<dbReference type="Gene3D" id="3.40.50.720">
    <property type="entry name" value="NAD(P)-binding Rossmann-like Domain"/>
    <property type="match status" value="1"/>
</dbReference>
<dbReference type="OrthoDB" id="109589at2"/>
<evidence type="ECO:0000313" key="5">
    <source>
        <dbReference type="Proteomes" id="UP000281909"/>
    </source>
</evidence>
<gene>
    <name evidence="4" type="primary">entA</name>
    <name evidence="4" type="ORF">NCTC9428_02734</name>
</gene>
<dbReference type="GO" id="GO:0016491">
    <property type="term" value="F:oxidoreductase activity"/>
    <property type="evidence" value="ECO:0007669"/>
    <property type="project" value="UniProtKB-KW"/>
</dbReference>
<protein>
    <recommendedName>
        <fullName evidence="3">Probable oxidoreductase</fullName>
    </recommendedName>
</protein>
<evidence type="ECO:0000256" key="1">
    <source>
        <dbReference type="ARBA" id="ARBA00006484"/>
    </source>
</evidence>
<dbReference type="InterPro" id="IPR002347">
    <property type="entry name" value="SDR_fam"/>
</dbReference>